<geneLocation type="plasmid" evidence="4">
    <name>pAsa5</name>
</geneLocation>
<dbReference type="NCBIfam" id="TIGR02750">
    <property type="entry name" value="TraN_Ftype"/>
    <property type="match status" value="1"/>
</dbReference>
<dbReference type="NCBIfam" id="NF010257">
    <property type="entry name" value="PRK13703.1"/>
    <property type="match status" value="1"/>
</dbReference>
<dbReference type="HOGENOM" id="CLU_015924_1_0_6"/>
<evidence type="ECO:0000256" key="2">
    <source>
        <dbReference type="SAM" id="SignalP"/>
    </source>
</evidence>
<dbReference type="KEGG" id="asa:ASA_P5G035"/>
<keyword evidence="2" id="KW-0732">Signal</keyword>
<sequence>MTFSRPLLTLFLAAMSFSVPVTANEQYNQGSEFAKGIKGQEQSAISGFDPAGSLPSYTNAPSESGYYGGVTNTSTDLTSQGNAALNQSDAGKAITESILNTPSDNKPSMDAPFISVGTDAWDNAESVTDGSFDGCVEQEVTSTEYTNHVCSRDTRVDQYCARTATIEGDWVGSTYDYPVTIPHSAIRYAISGSDVTFSFTAPVSGTMRYAKLHFNRNRNWTHYPTSISFLNSFYPEFKSTGAYPLPGATGMNVVAGATYTGTMRSNHSTGSAASYLYRYFTEGDYYTYTVEATITVNDQTFSPKIVWRESCPFDKAEGALTGSQCTEPGGNRTIYVEGKPYTMYSDCWAYKDSYLTQSQSEGSCSQYINDPACTVANRQCAYELDGFCLHENLTYSCEHKTTGSGVMCGGTFFCKDGSCAQAEAGKNNAFQKAVSELAAVAAAGKDVAELNGADVRAFTGKAQFCKKFAAGFSNCCKDSGWGQDIGLASCSSEEKALGEARQRKLTIDIGEFCSKKVLGVCVEKKRSYCVFDSKLAQIVQQQGRQWQLGVGFGGASSPDCRGITVEQLQAINFDNLDFSNFYEDLQNGSTVPEDNALLQRVQQQISGWALRCGIRSPHRASQQASVARQWGWMLPAMLMLAMPVSAAISAPERNEPQGWQWYNEPQDNTEPQAPAPKQKSASELKKAYQQATQEALDNAILNSSPDNFARFMRWQNFWTERAGKFSQSAKSAMLKYPELDYNLKYSHYNGTVKEQLSMDKQKEQAAIAKLASQYGIFFFYRGQMPLDNLAGSIIANFAKDNNISIIPVSVDGVLNPALPTSRLDAGQRQRMGIKFFPAIFLVDPKQHTYRPLAYGFITPDDLSRQFLNVATGFKGEF</sequence>
<dbReference type="InterPro" id="IPR039555">
    <property type="entry name" value="TraF/TrbB"/>
</dbReference>
<proteinExistence type="predicted"/>
<dbReference type="NCBIfam" id="TIGR02739">
    <property type="entry name" value="TraF"/>
    <property type="match status" value="1"/>
</dbReference>
<dbReference type="AlphaFoldDB" id="A4SUD8"/>
<feature type="signal peptide" evidence="2">
    <location>
        <begin position="1"/>
        <end position="23"/>
    </location>
</feature>
<evidence type="ECO:0000256" key="1">
    <source>
        <dbReference type="SAM" id="MobiDB-lite"/>
    </source>
</evidence>
<dbReference type="Pfam" id="PF06986">
    <property type="entry name" value="F_T4SS_TraN"/>
    <property type="match status" value="1"/>
</dbReference>
<dbReference type="EMBL" id="CP000646">
    <property type="protein sequence ID" value="ABO92510.1"/>
    <property type="molecule type" value="Genomic_DNA"/>
</dbReference>
<dbReference type="Proteomes" id="UP000000225">
    <property type="component" value="Plasmid 5"/>
</dbReference>
<accession>A4SUD8</accession>
<reference evidence="4" key="1">
    <citation type="journal article" date="2008" name="BMC Genomics">
        <title>The genome of Aeromonas salmonicida subsp. salmonicida A449: insights into the evolution of a fish pathogen.</title>
        <authorList>
            <person name="Reith M.E."/>
            <person name="Singh R.K."/>
            <person name="Curtis B."/>
            <person name="Boyd J.M."/>
            <person name="Bouevitch A."/>
            <person name="Kimball J."/>
            <person name="Munholland J."/>
            <person name="Murphy C."/>
            <person name="Sarty D."/>
            <person name="Williams J."/>
            <person name="Nash J.H."/>
            <person name="Johnson S.C."/>
            <person name="Brown L.L."/>
        </authorList>
    </citation>
    <scope>NUCLEOTIDE SEQUENCE [LARGE SCALE GENOMIC DNA]</scope>
    <source>
        <strain evidence="4">A449</strain>
        <plasmid evidence="4">pAsa5</plasmid>
    </source>
</reference>
<dbReference type="InterPro" id="IPR014121">
    <property type="entry name" value="TraN_Ftype"/>
</dbReference>
<feature type="region of interest" description="Disordered" evidence="1">
    <location>
        <begin position="656"/>
        <end position="685"/>
    </location>
</feature>
<evidence type="ECO:0000313" key="3">
    <source>
        <dbReference type="EMBL" id="ABO92510.1"/>
    </source>
</evidence>
<evidence type="ECO:0000313" key="4">
    <source>
        <dbReference type="Proteomes" id="UP000000225"/>
    </source>
</evidence>
<organism evidence="3 4">
    <name type="scientific">Aeromonas salmonicida (strain A449)</name>
    <dbReference type="NCBI Taxonomy" id="382245"/>
    <lineage>
        <taxon>Bacteria</taxon>
        <taxon>Pseudomonadati</taxon>
        <taxon>Pseudomonadota</taxon>
        <taxon>Gammaproteobacteria</taxon>
        <taxon>Aeromonadales</taxon>
        <taxon>Aeromonadaceae</taxon>
        <taxon>Aeromonas</taxon>
    </lineage>
</organism>
<dbReference type="STRING" id="29491.GCA_000820065_04536"/>
<protein>
    <submittedName>
        <fullName evidence="3">TraN protein</fullName>
    </submittedName>
</protein>
<gene>
    <name evidence="3" type="primary">traN</name>
    <name evidence="3" type="ordered locus">ASA_P5G035</name>
</gene>
<dbReference type="InterPro" id="IPR014110">
    <property type="entry name" value="TraF"/>
</dbReference>
<dbReference type="Pfam" id="PF13728">
    <property type="entry name" value="TraF"/>
    <property type="match status" value="1"/>
</dbReference>
<keyword evidence="3" id="KW-0614">Plasmid</keyword>
<feature type="chain" id="PRO_5002673724" evidence="2">
    <location>
        <begin position="24"/>
        <end position="877"/>
    </location>
</feature>
<name>A4SUD8_AERS4</name>